<proteinExistence type="predicted"/>
<protein>
    <submittedName>
        <fullName evidence="1">Uncharacterized protein</fullName>
    </submittedName>
</protein>
<dbReference type="EMBL" id="CDMZ01000393">
    <property type="protein sequence ID" value="CEM13304.1"/>
    <property type="molecule type" value="Genomic_DNA"/>
</dbReference>
<gene>
    <name evidence="1" type="ORF">Cvel_17180</name>
</gene>
<reference evidence="1" key="1">
    <citation type="submission" date="2014-11" db="EMBL/GenBank/DDBJ databases">
        <authorList>
            <person name="Otto D Thomas"/>
            <person name="Naeem Raeece"/>
        </authorList>
    </citation>
    <scope>NUCLEOTIDE SEQUENCE</scope>
</reference>
<dbReference type="VEuPathDB" id="CryptoDB:Cvel_17180"/>
<sequence length="216" mass="23262">MSIATERAFCLLVQTVRYLKGTPNLGIPIRPSPNPHEFTGVYHADASFGNASSPHPQSSRILFLNGSPIGYKSRRQPRVARSTIRVEVLSLEDAVDDAIYTTLCISSFYQTVRLAVGCDAANVFHLIKSGAPTSAERALLPVLKGLNNKACVVPLLAATDLTELHQIAVFKIPTDQNISDVLTKALNVGFLNGLMQLTSTVPSVFGEDIVASTPPF</sequence>
<evidence type="ECO:0000313" key="1">
    <source>
        <dbReference type="EMBL" id="CEM13304.1"/>
    </source>
</evidence>
<name>A0A0G4FIF7_9ALVE</name>
<dbReference type="AlphaFoldDB" id="A0A0G4FIF7"/>
<dbReference type="PhylomeDB" id="A0A0G4FIF7"/>
<organism evidence="1">
    <name type="scientific">Chromera velia CCMP2878</name>
    <dbReference type="NCBI Taxonomy" id="1169474"/>
    <lineage>
        <taxon>Eukaryota</taxon>
        <taxon>Sar</taxon>
        <taxon>Alveolata</taxon>
        <taxon>Colpodellida</taxon>
        <taxon>Chromeraceae</taxon>
        <taxon>Chromera</taxon>
    </lineage>
</organism>
<accession>A0A0G4FIF7</accession>